<dbReference type="SUPFAM" id="SSF81321">
    <property type="entry name" value="Family A G protein-coupled receptor-like"/>
    <property type="match status" value="1"/>
</dbReference>
<evidence type="ECO:0000256" key="4">
    <source>
        <dbReference type="ARBA" id="ARBA00023040"/>
    </source>
</evidence>
<dbReference type="GO" id="GO:0016020">
    <property type="term" value="C:membrane"/>
    <property type="evidence" value="ECO:0007669"/>
    <property type="project" value="UniProtKB-SubCell"/>
</dbReference>
<protein>
    <submittedName>
        <fullName evidence="10">G-protein coupled receptor-like protein</fullName>
    </submittedName>
</protein>
<dbReference type="PROSITE" id="PS50262">
    <property type="entry name" value="G_PROTEIN_RECEP_F1_2"/>
    <property type="match status" value="1"/>
</dbReference>
<organism evidence="10">
    <name type="scientific">Adineta vaga</name>
    <name type="common">Rotifer</name>
    <name type="synonym">Callidina vaga</name>
    <dbReference type="NCBI Taxonomy" id="104782"/>
    <lineage>
        <taxon>Eukaryota</taxon>
        <taxon>Metazoa</taxon>
        <taxon>Spiralia</taxon>
        <taxon>Gnathifera</taxon>
        <taxon>Rotifera</taxon>
        <taxon>Eurotatoria</taxon>
        <taxon>Bdelloidea</taxon>
        <taxon>Adinetida</taxon>
        <taxon>Adinetidae</taxon>
        <taxon>Adineta</taxon>
    </lineage>
</organism>
<sequence>MSNTGSYSTRLAQIVSDITFSIDLVTFIFGTIGCIGNLITLTSRRMRQSSATFYLLCLTISQLITILTCVSIRLIHDHSGGNLMNESAVFCKFRYYLAISLPELVSYYLALATMDRFFCTSENVRIRAWGQIKMVKRLSIAALIRGITMPIHIFILFDVYNNKCQISPGSIYIFVYAGYLIVVVIFLPHMLMLIFSLLTFMTLRKSRHRVMPTMIGKYKINRREALELKFIKIIAIQISLSVSLSSLRFGTASYRNIVFKLVTPTVEQQAAQSFAESLGSSLYFFNYAVSFYASMLSSKFFREVFYERILLFYRHCVRQLIQIHLRH</sequence>
<evidence type="ECO:0000256" key="8">
    <source>
        <dbReference type="SAM" id="Phobius"/>
    </source>
</evidence>
<accession>B3G442</accession>
<feature type="transmembrane region" description="Helical" evidence="8">
    <location>
        <begin position="20"/>
        <end position="41"/>
    </location>
</feature>
<feature type="transmembrane region" description="Helical" evidence="8">
    <location>
        <begin position="53"/>
        <end position="75"/>
    </location>
</feature>
<feature type="domain" description="G-protein coupled receptors family 1 profile" evidence="9">
    <location>
        <begin position="33"/>
        <end position="240"/>
    </location>
</feature>
<dbReference type="EMBL" id="EU643474">
    <property type="protein sequence ID" value="ACD54590.1"/>
    <property type="molecule type" value="Genomic_DNA"/>
</dbReference>
<evidence type="ECO:0000256" key="3">
    <source>
        <dbReference type="ARBA" id="ARBA00022989"/>
    </source>
</evidence>
<keyword evidence="3 8" id="KW-1133">Transmembrane helix</keyword>
<proteinExistence type="predicted"/>
<dbReference type="PANTHER" id="PTHR24243">
    <property type="entry name" value="G-PROTEIN COUPLED RECEPTOR"/>
    <property type="match status" value="1"/>
</dbReference>
<evidence type="ECO:0000313" key="10">
    <source>
        <dbReference type="EMBL" id="ACD54590.1"/>
    </source>
</evidence>
<keyword evidence="4" id="KW-0297">G-protein coupled receptor</keyword>
<evidence type="ECO:0000256" key="7">
    <source>
        <dbReference type="ARBA" id="ARBA00023224"/>
    </source>
</evidence>
<dbReference type="PANTHER" id="PTHR24243:SF208">
    <property type="entry name" value="PYROKININ-1 RECEPTOR"/>
    <property type="match status" value="1"/>
</dbReference>
<dbReference type="AlphaFoldDB" id="B3G442"/>
<comment type="subcellular location">
    <subcellularLocation>
        <location evidence="1">Membrane</location>
        <topology evidence="1">Multi-pass membrane protein</topology>
    </subcellularLocation>
</comment>
<dbReference type="InterPro" id="IPR017452">
    <property type="entry name" value="GPCR_Rhodpsn_7TM"/>
</dbReference>
<feature type="transmembrane region" description="Helical" evidence="8">
    <location>
        <begin position="95"/>
        <end position="118"/>
    </location>
</feature>
<evidence type="ECO:0000256" key="6">
    <source>
        <dbReference type="ARBA" id="ARBA00023170"/>
    </source>
</evidence>
<evidence type="ECO:0000256" key="5">
    <source>
        <dbReference type="ARBA" id="ARBA00023136"/>
    </source>
</evidence>
<keyword evidence="2 8" id="KW-0812">Transmembrane</keyword>
<reference evidence="10" key="1">
    <citation type="journal article" date="2008" name="Science">
        <title>Massive horizontal gene transfer in bdelloid rotifers.</title>
        <authorList>
            <person name="Gladyshev E.A."/>
            <person name="Meselson M.S."/>
            <person name="Arkhipova I.R."/>
        </authorList>
    </citation>
    <scope>NUCLEOTIDE SEQUENCE</scope>
</reference>
<evidence type="ECO:0000256" key="2">
    <source>
        <dbReference type="ARBA" id="ARBA00022692"/>
    </source>
</evidence>
<keyword evidence="5 8" id="KW-0472">Membrane</keyword>
<evidence type="ECO:0000259" key="9">
    <source>
        <dbReference type="PROSITE" id="PS50262"/>
    </source>
</evidence>
<keyword evidence="7" id="KW-0807">Transducer</keyword>
<feature type="transmembrane region" description="Helical" evidence="8">
    <location>
        <begin position="138"/>
        <end position="157"/>
    </location>
</feature>
<keyword evidence="6 10" id="KW-0675">Receptor</keyword>
<dbReference type="GO" id="GO:0004930">
    <property type="term" value="F:G protein-coupled receptor activity"/>
    <property type="evidence" value="ECO:0007669"/>
    <property type="project" value="UniProtKB-KW"/>
</dbReference>
<name>B3G442_ADIVA</name>
<feature type="transmembrane region" description="Helical" evidence="8">
    <location>
        <begin position="177"/>
        <end position="201"/>
    </location>
</feature>
<evidence type="ECO:0000256" key="1">
    <source>
        <dbReference type="ARBA" id="ARBA00004141"/>
    </source>
</evidence>
<dbReference type="Gene3D" id="1.20.1070.10">
    <property type="entry name" value="Rhodopsin 7-helix transmembrane proteins"/>
    <property type="match status" value="1"/>
</dbReference>